<keyword evidence="1" id="KW-0732">Signal</keyword>
<dbReference type="SUPFAM" id="SSF53850">
    <property type="entry name" value="Periplasmic binding protein-like II"/>
    <property type="match status" value="1"/>
</dbReference>
<sequence>MKNMKQIRKWMFVPATFAALALVGCGGGDKEESAAVEPGTGKALEDAAAYYAEHPDFFTFATPADLPADLVWEDSSDLPEFASPDAKRGGVLYDFNLSYPRTLRTIGPDSNSAFRKFLLDDYSFRVVHPHPNIPGKYYPALAEAWSIDWEGKRVFFKLDPKATYSDGVKVTADDYLFMFYFMQQDYHQEPWSTNWYRMGETYTNITKYDDYTISIGVKEAKPDIFRLFEEDVRPVPSHHYKDYSEDFTTRYQWTFEPTTGPYVVLEKDIKKGRSIALTRIDWWADDKRFLRNRFNPDKRVFTTIRDIDKALEAFKKGELDYFPLTVPEFWHLKLPDDNEVVQNGYVGKYKFYTDKPRPNIGVWMNKAKPLLANKDIRVGVAYALNFDLAIKQVYRGDYERSQTWAEGYGDYQNHNVKARPFSVEKALASFAKAGFVERGPDGILVNDKGERLQIELTNGRPQYKDYITILKEEAMKAGLDLKIENLDPMTAFKKQQEKNHDLAIGGYNVSVELYPRFFDFFHSYNALNPDGSPKPTTNNLTTTAYDDWDELIDKYKASDDLEEIREISLKMQELIHDDAAYIPAHKVSYYRVGMWRWMKYPEGFDARVTDSWDQFGLMWIDEEERKEVRAAVRSGKTYDPIFETFDQYKLKD</sequence>
<dbReference type="Proteomes" id="UP000617628">
    <property type="component" value="Unassembled WGS sequence"/>
</dbReference>
<accession>A0A934RZM9</accession>
<dbReference type="PROSITE" id="PS51257">
    <property type="entry name" value="PROKAR_LIPOPROTEIN"/>
    <property type="match status" value="1"/>
</dbReference>
<evidence type="ECO:0000313" key="3">
    <source>
        <dbReference type="EMBL" id="MBK1878475.1"/>
    </source>
</evidence>
<dbReference type="AlphaFoldDB" id="A0A934RZM9"/>
<dbReference type="Gene3D" id="3.40.190.10">
    <property type="entry name" value="Periplasmic binding protein-like II"/>
    <property type="match status" value="1"/>
</dbReference>
<protein>
    <recommendedName>
        <fullName evidence="2">Solute-binding protein family 5 domain-containing protein</fullName>
    </recommendedName>
</protein>
<keyword evidence="4" id="KW-1185">Reference proteome</keyword>
<comment type="caution">
    <text evidence="3">The sequence shown here is derived from an EMBL/GenBank/DDBJ whole genome shotgun (WGS) entry which is preliminary data.</text>
</comment>
<evidence type="ECO:0000256" key="1">
    <source>
        <dbReference type="SAM" id="SignalP"/>
    </source>
</evidence>
<dbReference type="InterPro" id="IPR039424">
    <property type="entry name" value="SBP_5"/>
</dbReference>
<dbReference type="EMBL" id="JAENIL010000030">
    <property type="protein sequence ID" value="MBK1878475.1"/>
    <property type="molecule type" value="Genomic_DNA"/>
</dbReference>
<evidence type="ECO:0000313" key="4">
    <source>
        <dbReference type="Proteomes" id="UP000617628"/>
    </source>
</evidence>
<evidence type="ECO:0000259" key="2">
    <source>
        <dbReference type="Pfam" id="PF00496"/>
    </source>
</evidence>
<dbReference type="GO" id="GO:0015833">
    <property type="term" value="P:peptide transport"/>
    <property type="evidence" value="ECO:0007669"/>
    <property type="project" value="TreeGrafter"/>
</dbReference>
<proteinExistence type="predicted"/>
<dbReference type="GO" id="GO:1904680">
    <property type="term" value="F:peptide transmembrane transporter activity"/>
    <property type="evidence" value="ECO:0007669"/>
    <property type="project" value="TreeGrafter"/>
</dbReference>
<feature type="signal peptide" evidence="1">
    <location>
        <begin position="1"/>
        <end position="21"/>
    </location>
</feature>
<dbReference type="InterPro" id="IPR000914">
    <property type="entry name" value="SBP_5_dom"/>
</dbReference>
<reference evidence="3" key="1">
    <citation type="submission" date="2021-01" db="EMBL/GenBank/DDBJ databases">
        <title>Modified the classification status of verrucomicrobia.</title>
        <authorList>
            <person name="Feng X."/>
        </authorList>
    </citation>
    <scope>NUCLEOTIDE SEQUENCE</scope>
    <source>
        <strain evidence="3">KCTC 13126</strain>
    </source>
</reference>
<dbReference type="PANTHER" id="PTHR30290:SF16">
    <property type="entry name" value="OLIGOPEPTIDE ABC TRANSPORTER, PERIPLASMIC OLIGOPEPTIDE-BINDING PROTEIN"/>
    <property type="match status" value="1"/>
</dbReference>
<dbReference type="Gene3D" id="3.10.105.10">
    <property type="entry name" value="Dipeptide-binding Protein, Domain 3"/>
    <property type="match status" value="1"/>
</dbReference>
<gene>
    <name evidence="3" type="ORF">JIN87_16460</name>
</gene>
<organism evidence="3 4">
    <name type="scientific">Pelagicoccus mobilis</name>
    <dbReference type="NCBI Taxonomy" id="415221"/>
    <lineage>
        <taxon>Bacteria</taxon>
        <taxon>Pseudomonadati</taxon>
        <taxon>Verrucomicrobiota</taxon>
        <taxon>Opitutia</taxon>
        <taxon>Puniceicoccales</taxon>
        <taxon>Pelagicoccaceae</taxon>
        <taxon>Pelagicoccus</taxon>
    </lineage>
</organism>
<feature type="chain" id="PRO_5037918382" description="Solute-binding protein family 5 domain-containing protein" evidence="1">
    <location>
        <begin position="22"/>
        <end position="652"/>
    </location>
</feature>
<dbReference type="Pfam" id="PF00496">
    <property type="entry name" value="SBP_bac_5"/>
    <property type="match status" value="1"/>
</dbReference>
<dbReference type="RefSeq" id="WP_200356685.1">
    <property type="nucleotide sequence ID" value="NZ_JAENIL010000030.1"/>
</dbReference>
<name>A0A934RZM9_9BACT</name>
<feature type="domain" description="Solute-binding protein family 5" evidence="2">
    <location>
        <begin position="136"/>
        <end position="521"/>
    </location>
</feature>
<dbReference type="PANTHER" id="PTHR30290">
    <property type="entry name" value="PERIPLASMIC BINDING COMPONENT OF ABC TRANSPORTER"/>
    <property type="match status" value="1"/>
</dbReference>